<dbReference type="Proteomes" id="UP000663864">
    <property type="component" value="Unassembled WGS sequence"/>
</dbReference>
<evidence type="ECO:0000313" key="3">
    <source>
        <dbReference type="EMBL" id="CAF3898729.1"/>
    </source>
</evidence>
<protein>
    <submittedName>
        <fullName evidence="2">Uncharacterized protein</fullName>
    </submittedName>
</protein>
<evidence type="ECO:0000313" key="2">
    <source>
        <dbReference type="EMBL" id="CAF0925111.1"/>
    </source>
</evidence>
<evidence type="ECO:0000313" key="4">
    <source>
        <dbReference type="Proteomes" id="UP000663864"/>
    </source>
</evidence>
<dbReference type="Proteomes" id="UP000663836">
    <property type="component" value="Unassembled WGS sequence"/>
</dbReference>
<dbReference type="EMBL" id="CAJNOT010000280">
    <property type="protein sequence ID" value="CAF0925111.1"/>
    <property type="molecule type" value="Genomic_DNA"/>
</dbReference>
<comment type="caution">
    <text evidence="2">The sequence shown here is derived from an EMBL/GenBank/DDBJ whole genome shotgun (WGS) entry which is preliminary data.</text>
</comment>
<dbReference type="EMBL" id="CAJOBD010002662">
    <property type="protein sequence ID" value="CAF3898729.1"/>
    <property type="molecule type" value="Genomic_DNA"/>
</dbReference>
<proteinExistence type="predicted"/>
<feature type="region of interest" description="Disordered" evidence="1">
    <location>
        <begin position="94"/>
        <end position="113"/>
    </location>
</feature>
<dbReference type="AlphaFoldDB" id="A0A814B703"/>
<organism evidence="2 4">
    <name type="scientific">Rotaria sordida</name>
    <dbReference type="NCBI Taxonomy" id="392033"/>
    <lineage>
        <taxon>Eukaryota</taxon>
        <taxon>Metazoa</taxon>
        <taxon>Spiralia</taxon>
        <taxon>Gnathifera</taxon>
        <taxon>Rotifera</taxon>
        <taxon>Eurotatoria</taxon>
        <taxon>Bdelloidea</taxon>
        <taxon>Philodinida</taxon>
        <taxon>Philodinidae</taxon>
        <taxon>Rotaria</taxon>
    </lineage>
</organism>
<gene>
    <name evidence="3" type="ORF">JBS370_LOCUS20760</name>
    <name evidence="2" type="ORF">ZHD862_LOCUS8612</name>
</gene>
<name>A0A814B703_9BILA</name>
<feature type="compositionally biased region" description="Basic and acidic residues" evidence="1">
    <location>
        <begin position="96"/>
        <end position="113"/>
    </location>
</feature>
<evidence type="ECO:0000256" key="1">
    <source>
        <dbReference type="SAM" id="MobiDB-lite"/>
    </source>
</evidence>
<reference evidence="2" key="1">
    <citation type="submission" date="2021-02" db="EMBL/GenBank/DDBJ databases">
        <authorList>
            <person name="Nowell W R."/>
        </authorList>
    </citation>
    <scope>NUCLEOTIDE SEQUENCE</scope>
</reference>
<accession>A0A814B703</accession>
<sequence>MKKNQLKLNEIWSKNKILSEGIHSTVDNEIEILSTTSSSSSSIPSTSISTPLSSSIAFSSSTDLCPLLIPIEVEELLLEIDTIHKNSSNDTLSSLPDHDYTSSHGDKNIDKKNLTSQPKRRIQYLTEDDLKSCHSCWSSSDNAFTFTGTILGAYEGVIARLRDYLTTDCLEMNALVAHSISLISSQSCYVPKT</sequence>